<reference evidence="1 2" key="1">
    <citation type="journal article" date="2015" name="Genome Announc.">
        <title>Expanding the biotechnology potential of lactobacilli through comparative genomics of 213 strains and associated genera.</title>
        <authorList>
            <person name="Sun Z."/>
            <person name="Harris H.M."/>
            <person name="McCann A."/>
            <person name="Guo C."/>
            <person name="Argimon S."/>
            <person name="Zhang W."/>
            <person name="Yang X."/>
            <person name="Jeffery I.B."/>
            <person name="Cooney J.C."/>
            <person name="Kagawa T.F."/>
            <person name="Liu W."/>
            <person name="Song Y."/>
            <person name="Salvetti E."/>
            <person name="Wrobel A."/>
            <person name="Rasinkangas P."/>
            <person name="Parkhill J."/>
            <person name="Rea M.C."/>
            <person name="O'Sullivan O."/>
            <person name="Ritari J."/>
            <person name="Douillard F.P."/>
            <person name="Paul Ross R."/>
            <person name="Yang R."/>
            <person name="Briner A.E."/>
            <person name="Felis G.E."/>
            <person name="de Vos W.M."/>
            <person name="Barrangou R."/>
            <person name="Klaenhammer T.R."/>
            <person name="Caufield P.W."/>
            <person name="Cui Y."/>
            <person name="Zhang H."/>
            <person name="O'Toole P.W."/>
        </authorList>
    </citation>
    <scope>NUCLEOTIDE SEQUENCE [LARGE SCALE GENOMIC DNA]</scope>
    <source>
        <strain evidence="1 2">DSM 20452</strain>
    </source>
</reference>
<dbReference type="Proteomes" id="UP000051612">
    <property type="component" value="Unassembled WGS sequence"/>
</dbReference>
<evidence type="ECO:0000313" key="2">
    <source>
        <dbReference type="Proteomes" id="UP000051612"/>
    </source>
</evidence>
<gene>
    <name evidence="1" type="ORF">FC48_GL000712</name>
</gene>
<protein>
    <submittedName>
        <fullName evidence="1">Uncharacterized protein</fullName>
    </submittedName>
</protein>
<dbReference type="RefSeq" id="WP_056958238.1">
    <property type="nucleotide sequence ID" value="NZ_AYYN01000022.1"/>
</dbReference>
<evidence type="ECO:0000313" key="1">
    <source>
        <dbReference type="EMBL" id="KRM77057.1"/>
    </source>
</evidence>
<comment type="caution">
    <text evidence="1">The sequence shown here is derived from an EMBL/GenBank/DDBJ whole genome shotgun (WGS) entry which is preliminary data.</text>
</comment>
<dbReference type="Gene3D" id="1.10.357.10">
    <property type="entry name" value="Tetracycline Repressor, domain 2"/>
    <property type="match status" value="1"/>
</dbReference>
<dbReference type="EMBL" id="AYYN01000022">
    <property type="protein sequence ID" value="KRM77057.1"/>
    <property type="molecule type" value="Genomic_DNA"/>
</dbReference>
<sequence>MVSQTFKNLAPLKKERITAALLTEFSTYPLKDAQVARIVKDAQIARGAFYKYFTDLNEAYDYIYHLALVDIHADLKPSSPQEILKATRAFITASLKSPYYDLLKLHLTVNELPLAFVDPNLSATRWVLATLSHQTLKEALNDPKNKELYLTRLEQSITQLELSDN</sequence>
<name>A0A0R2BD62_9LACO</name>
<accession>A0A0R2BD62</accession>
<dbReference type="SUPFAM" id="SSF46689">
    <property type="entry name" value="Homeodomain-like"/>
    <property type="match status" value="1"/>
</dbReference>
<dbReference type="InterPro" id="IPR009057">
    <property type="entry name" value="Homeodomain-like_sf"/>
</dbReference>
<dbReference type="PATRIC" id="fig|1423772.3.peg.782"/>
<organism evidence="1 2">
    <name type="scientific">Ligilactobacillus murinus DSM 20452 = NBRC 14221</name>
    <dbReference type="NCBI Taxonomy" id="1423772"/>
    <lineage>
        <taxon>Bacteria</taxon>
        <taxon>Bacillati</taxon>
        <taxon>Bacillota</taxon>
        <taxon>Bacilli</taxon>
        <taxon>Lactobacillales</taxon>
        <taxon>Lactobacillaceae</taxon>
        <taxon>Ligilactobacillus</taxon>
    </lineage>
</organism>
<proteinExistence type="predicted"/>
<dbReference type="AlphaFoldDB" id="A0A0R2BD62"/>